<evidence type="ECO:0000256" key="13">
    <source>
        <dbReference type="ARBA" id="ARBA00023136"/>
    </source>
</evidence>
<keyword evidence="11" id="KW-0406">Ion transport</keyword>
<feature type="region of interest" description="Disordered" evidence="19">
    <location>
        <begin position="85"/>
        <end position="111"/>
    </location>
</feature>
<dbReference type="GO" id="GO:0002115">
    <property type="term" value="P:store-operated calcium entry"/>
    <property type="evidence" value="ECO:0007669"/>
    <property type="project" value="TreeGrafter"/>
</dbReference>
<dbReference type="Ensembl" id="ENSNNAT00000030313.1">
    <property type="protein sequence ID" value="ENSNNAP00000028900.1"/>
    <property type="gene ID" value="ENSNNAG00000018563.1"/>
</dbReference>
<evidence type="ECO:0000256" key="11">
    <source>
        <dbReference type="ARBA" id="ARBA00023065"/>
    </source>
</evidence>
<keyword evidence="15" id="KW-0407">Ion channel</keyword>
<keyword evidence="8" id="KW-0106">Calcium</keyword>
<keyword evidence="14" id="KW-0325">Glycoprotein</keyword>
<evidence type="ECO:0000256" key="7">
    <source>
        <dbReference type="ARBA" id="ARBA00022692"/>
    </source>
</evidence>
<evidence type="ECO:0000256" key="2">
    <source>
        <dbReference type="ARBA" id="ARBA00008062"/>
    </source>
</evidence>
<dbReference type="GeneTree" id="ENSGT00390000015354"/>
<dbReference type="InterPro" id="IPR038350">
    <property type="entry name" value="Orai_sf"/>
</dbReference>
<evidence type="ECO:0000256" key="18">
    <source>
        <dbReference type="ARBA" id="ARBA00042240"/>
    </source>
</evidence>
<accession>A0A8C7E773</accession>
<dbReference type="GO" id="GO:0015279">
    <property type="term" value="F:store-operated calcium channel activity"/>
    <property type="evidence" value="ECO:0007669"/>
    <property type="project" value="TreeGrafter"/>
</dbReference>
<evidence type="ECO:0000313" key="21">
    <source>
        <dbReference type="Proteomes" id="UP000694559"/>
    </source>
</evidence>
<comment type="similarity">
    <text evidence="2">Belongs to the Orai family.</text>
</comment>
<evidence type="ECO:0000256" key="3">
    <source>
        <dbReference type="ARBA" id="ARBA00022448"/>
    </source>
</evidence>
<sequence length="202" mass="22125">MSLNEHSMQALSWRKLYLSRAKLKASSRTSALLSGFAMVAMVEVQLDAGTRLPSGTLDSLQRLHDRPGGRPPLRLDDQHLHLAQHRGCQQRPQPQLGQGVAPRAHAPPHRAGLGLLHRHWDPAVLGRSGPSLLGQVPPTEEEHGRRRAGEQRHHHGRRGGCHHLYHHHGPLRRGLHHFCGPLLPLAGDSQDGSAVPGAERAG</sequence>
<evidence type="ECO:0000256" key="19">
    <source>
        <dbReference type="SAM" id="MobiDB-lite"/>
    </source>
</evidence>
<dbReference type="PANTHER" id="PTHR31501">
    <property type="entry name" value="CALCIUM RELEASE-ACTIVATED CALCIUM CHANNEL PROTEIN 1"/>
    <property type="match status" value="1"/>
</dbReference>
<evidence type="ECO:0000256" key="6">
    <source>
        <dbReference type="ARBA" id="ARBA00022673"/>
    </source>
</evidence>
<dbReference type="GO" id="GO:0002250">
    <property type="term" value="P:adaptive immune response"/>
    <property type="evidence" value="ECO:0007669"/>
    <property type="project" value="UniProtKB-KW"/>
</dbReference>
<evidence type="ECO:0000256" key="16">
    <source>
        <dbReference type="ARBA" id="ARBA00039339"/>
    </source>
</evidence>
<evidence type="ECO:0000256" key="1">
    <source>
        <dbReference type="ARBA" id="ARBA00004651"/>
    </source>
</evidence>
<keyword evidence="21" id="KW-1185">Reference proteome</keyword>
<feature type="compositionally biased region" description="Basic and acidic residues" evidence="19">
    <location>
        <begin position="140"/>
        <end position="151"/>
    </location>
</feature>
<organism evidence="20 21">
    <name type="scientific">Naja naja</name>
    <name type="common">Indian cobra</name>
    <dbReference type="NCBI Taxonomy" id="35670"/>
    <lineage>
        <taxon>Eukaryota</taxon>
        <taxon>Metazoa</taxon>
        <taxon>Chordata</taxon>
        <taxon>Craniata</taxon>
        <taxon>Vertebrata</taxon>
        <taxon>Euteleostomi</taxon>
        <taxon>Lepidosauria</taxon>
        <taxon>Squamata</taxon>
        <taxon>Bifurcata</taxon>
        <taxon>Unidentata</taxon>
        <taxon>Episquamata</taxon>
        <taxon>Toxicofera</taxon>
        <taxon>Serpentes</taxon>
        <taxon>Colubroidea</taxon>
        <taxon>Elapidae</taxon>
        <taxon>Elapinae</taxon>
        <taxon>Naja</taxon>
    </lineage>
</organism>
<dbReference type="PANTHER" id="PTHR31501:SF3">
    <property type="entry name" value="CALCIUM RELEASE-ACTIVATED CALCIUM CHANNEL PROTEIN 1"/>
    <property type="match status" value="1"/>
</dbReference>
<evidence type="ECO:0000256" key="10">
    <source>
        <dbReference type="ARBA" id="ARBA00022989"/>
    </source>
</evidence>
<keyword evidence="10" id="KW-1133">Transmembrane helix</keyword>
<keyword evidence="4" id="KW-1003">Cell membrane</keyword>
<dbReference type="Proteomes" id="UP000694559">
    <property type="component" value="Unplaced"/>
</dbReference>
<evidence type="ECO:0000313" key="20">
    <source>
        <dbReference type="Ensembl" id="ENSNNAP00000028900.1"/>
    </source>
</evidence>
<evidence type="ECO:0000256" key="8">
    <source>
        <dbReference type="ARBA" id="ARBA00022837"/>
    </source>
</evidence>
<evidence type="ECO:0000256" key="4">
    <source>
        <dbReference type="ARBA" id="ARBA00022475"/>
    </source>
</evidence>
<dbReference type="InterPro" id="IPR012446">
    <property type="entry name" value="CRAC_channel"/>
</dbReference>
<keyword evidence="3" id="KW-0813">Transport</keyword>
<reference evidence="20" key="1">
    <citation type="submission" date="2025-08" db="UniProtKB">
        <authorList>
            <consortium name="Ensembl"/>
        </authorList>
    </citation>
    <scope>IDENTIFICATION</scope>
</reference>
<comment type="subcellular location">
    <subcellularLocation>
        <location evidence="1">Cell membrane</location>
        <topology evidence="1">Multi-pass membrane protein</topology>
    </subcellularLocation>
</comment>
<evidence type="ECO:0000256" key="15">
    <source>
        <dbReference type="ARBA" id="ARBA00023303"/>
    </source>
</evidence>
<keyword evidence="9" id="KW-0391">Immunity</keyword>
<feature type="region of interest" description="Disordered" evidence="19">
    <location>
        <begin position="128"/>
        <end position="159"/>
    </location>
</feature>
<evidence type="ECO:0000256" key="9">
    <source>
        <dbReference type="ARBA" id="ARBA00022859"/>
    </source>
</evidence>
<protein>
    <recommendedName>
        <fullName evidence="16">Calcium release-activated calcium channel protein 1</fullName>
    </recommendedName>
    <alternativeName>
        <fullName evidence="18">Protein orai-1</fullName>
    </alternativeName>
    <alternativeName>
        <fullName evidence="17">Transmembrane protein 142A</fullName>
    </alternativeName>
</protein>
<dbReference type="GO" id="GO:0005886">
    <property type="term" value="C:plasma membrane"/>
    <property type="evidence" value="ECO:0007669"/>
    <property type="project" value="UniProtKB-SubCell"/>
</dbReference>
<keyword evidence="12" id="KW-1064">Adaptive immunity</keyword>
<dbReference type="AlphaFoldDB" id="A0A8C7E773"/>
<keyword evidence="6" id="KW-0107">Calcium channel</keyword>
<reference evidence="20" key="2">
    <citation type="submission" date="2025-09" db="UniProtKB">
        <authorList>
            <consortium name="Ensembl"/>
        </authorList>
    </citation>
    <scope>IDENTIFICATION</scope>
</reference>
<keyword evidence="7" id="KW-0812">Transmembrane</keyword>
<dbReference type="Pfam" id="PF07856">
    <property type="entry name" value="Orai-1"/>
    <property type="match status" value="1"/>
</dbReference>
<dbReference type="Gene3D" id="1.20.140.140">
    <property type="entry name" value="Calcium release-activated calcium channel protein Orai"/>
    <property type="match status" value="1"/>
</dbReference>
<name>A0A8C7E773_NAJNA</name>
<proteinExistence type="inferred from homology"/>
<evidence type="ECO:0000256" key="12">
    <source>
        <dbReference type="ARBA" id="ARBA00023130"/>
    </source>
</evidence>
<evidence type="ECO:0000256" key="5">
    <source>
        <dbReference type="ARBA" id="ARBA00022568"/>
    </source>
</evidence>
<dbReference type="OrthoDB" id="9900224at2759"/>
<keyword evidence="13" id="KW-0472">Membrane</keyword>
<evidence type="ECO:0000256" key="17">
    <source>
        <dbReference type="ARBA" id="ARBA00041729"/>
    </source>
</evidence>
<keyword evidence="5" id="KW-0109">Calcium transport</keyword>
<evidence type="ECO:0000256" key="14">
    <source>
        <dbReference type="ARBA" id="ARBA00023180"/>
    </source>
</evidence>